<keyword evidence="1" id="KW-0677">Repeat</keyword>
<dbReference type="Gene3D" id="1.25.10.10">
    <property type="entry name" value="Leucine-rich Repeat Variant"/>
    <property type="match status" value="1"/>
</dbReference>
<sequence>MFILRWEYEIRTSHRALSLRNMLNCSCCSKIQREASLLLGQFAATDSDCKVRIIQRGVVPPLIVMLQSPDLQLREMSALALGRLSQDVW</sequence>
<reference evidence="2" key="1">
    <citation type="journal article" date="2021" name="Nat. Commun.">
        <title>Genomic analyses provide insights into spinach domestication and the genetic basis of agronomic traits.</title>
        <authorList>
            <person name="Cai X."/>
            <person name="Sun X."/>
            <person name="Xu C."/>
            <person name="Sun H."/>
            <person name="Wang X."/>
            <person name="Ge C."/>
            <person name="Zhang Z."/>
            <person name="Wang Q."/>
            <person name="Fei Z."/>
            <person name="Jiao C."/>
            <person name="Wang Q."/>
        </authorList>
    </citation>
    <scope>NUCLEOTIDE SEQUENCE [LARGE SCALE GENOMIC DNA]</scope>
    <source>
        <strain evidence="2">cv. Varoflay</strain>
    </source>
</reference>
<dbReference type="RefSeq" id="XP_021861615.1">
    <property type="nucleotide sequence ID" value="XM_022005923.2"/>
</dbReference>
<gene>
    <name evidence="3" type="primary">LOC110800613</name>
</gene>
<dbReference type="SUPFAM" id="SSF48371">
    <property type="entry name" value="ARM repeat"/>
    <property type="match status" value="1"/>
</dbReference>
<dbReference type="InterPro" id="IPR000225">
    <property type="entry name" value="Armadillo"/>
</dbReference>
<evidence type="ECO:0000313" key="3">
    <source>
        <dbReference type="RefSeq" id="XP_021861615.1"/>
    </source>
</evidence>
<dbReference type="InterPro" id="IPR044282">
    <property type="entry name" value="ABAP1/ARIA"/>
</dbReference>
<dbReference type="PANTHER" id="PTHR46710">
    <property type="entry name" value="ARM REPEAT PROTEIN INTERACTING WITH ABF2"/>
    <property type="match status" value="1"/>
</dbReference>
<dbReference type="KEGG" id="soe:110800613"/>
<dbReference type="Pfam" id="PF00514">
    <property type="entry name" value="Arm"/>
    <property type="match status" value="1"/>
</dbReference>
<dbReference type="InterPro" id="IPR016024">
    <property type="entry name" value="ARM-type_fold"/>
</dbReference>
<reference evidence="3" key="2">
    <citation type="submission" date="2025-08" db="UniProtKB">
        <authorList>
            <consortium name="RefSeq"/>
        </authorList>
    </citation>
    <scope>IDENTIFICATION</scope>
    <source>
        <tissue evidence="3">Leaf</tissue>
    </source>
</reference>
<organism evidence="2 3">
    <name type="scientific">Spinacia oleracea</name>
    <name type="common">Spinach</name>
    <dbReference type="NCBI Taxonomy" id="3562"/>
    <lineage>
        <taxon>Eukaryota</taxon>
        <taxon>Viridiplantae</taxon>
        <taxon>Streptophyta</taxon>
        <taxon>Embryophyta</taxon>
        <taxon>Tracheophyta</taxon>
        <taxon>Spermatophyta</taxon>
        <taxon>Magnoliopsida</taxon>
        <taxon>eudicotyledons</taxon>
        <taxon>Gunneridae</taxon>
        <taxon>Pentapetalae</taxon>
        <taxon>Caryophyllales</taxon>
        <taxon>Chenopodiaceae</taxon>
        <taxon>Chenopodioideae</taxon>
        <taxon>Anserineae</taxon>
        <taxon>Spinacia</taxon>
    </lineage>
</organism>
<dbReference type="AlphaFoldDB" id="A0A9R0K8S6"/>
<name>A0A9R0K8S6_SPIOL</name>
<protein>
    <submittedName>
        <fullName evidence="3">ARM REPEAT PROTEIN INTERACTING WITH ABF2</fullName>
    </submittedName>
</protein>
<proteinExistence type="predicted"/>
<evidence type="ECO:0000256" key="1">
    <source>
        <dbReference type="ARBA" id="ARBA00022737"/>
    </source>
</evidence>
<accession>A0A9R0K8S6</accession>
<evidence type="ECO:0000313" key="2">
    <source>
        <dbReference type="Proteomes" id="UP000813463"/>
    </source>
</evidence>
<dbReference type="InterPro" id="IPR011989">
    <property type="entry name" value="ARM-like"/>
</dbReference>
<dbReference type="PANTHER" id="PTHR46710:SF1">
    <property type="entry name" value="ARM REPEAT PROTEIN INTERACTING WITH ABF2"/>
    <property type="match status" value="1"/>
</dbReference>
<keyword evidence="2" id="KW-1185">Reference proteome</keyword>
<dbReference type="OrthoDB" id="1730635at2759"/>
<dbReference type="GeneID" id="110800613"/>
<dbReference type="Proteomes" id="UP000813463">
    <property type="component" value="Chromosome 4"/>
</dbReference>